<keyword evidence="2" id="KW-1185">Reference proteome</keyword>
<organism evidence="1 2">
    <name type="scientific">Listeria floridensis FSL S10-1187</name>
    <dbReference type="NCBI Taxonomy" id="1265817"/>
    <lineage>
        <taxon>Bacteria</taxon>
        <taxon>Bacillati</taxon>
        <taxon>Bacillota</taxon>
        <taxon>Bacilli</taxon>
        <taxon>Bacillales</taxon>
        <taxon>Listeriaceae</taxon>
        <taxon>Listeria</taxon>
    </lineage>
</organism>
<evidence type="ECO:0000313" key="1">
    <source>
        <dbReference type="EMBL" id="EUJ26928.1"/>
    </source>
</evidence>
<sequence length="140" mass="15506">MTHTDLSTLSPFQAIQTARAEGQALSPMLQAQLNEAKREAQLQTMKTRQKAVMETRVTDLQAKEVKKIQAQTHQLQKYLQSSGAELQAACRGKASEALQQKLKFAKNDQLKEDTTVGSKSIGSNRYVTIPFPSHPLLALI</sequence>
<protein>
    <submittedName>
        <fullName evidence="1">Uncharacterized protein</fullName>
    </submittedName>
</protein>
<comment type="caution">
    <text evidence="1">The sequence shown here is derived from an EMBL/GenBank/DDBJ whole genome shotgun (WGS) entry which is preliminary data.</text>
</comment>
<accession>A0ABN0RC88</accession>
<dbReference type="RefSeq" id="WP_149023043.1">
    <property type="nucleotide sequence ID" value="NZ_AODF01000034.1"/>
</dbReference>
<dbReference type="Proteomes" id="UP000019249">
    <property type="component" value="Unassembled WGS sequence"/>
</dbReference>
<reference evidence="1 2" key="1">
    <citation type="journal article" date="2014" name="Int. J. Syst. Evol. Microbiol.">
        <title>Listeria floridensis sp. nov., Listeria aquatica sp. nov., Listeria cornellensis sp. nov., Listeria riparia sp. nov. and Listeria grandensis sp. nov., from agricultural and natural environments.</title>
        <authorList>
            <person name="den Bakker H.C."/>
            <person name="Warchocki S."/>
            <person name="Wright E.M."/>
            <person name="Allred A.F."/>
            <person name="Ahlstrom C."/>
            <person name="Manuel C.S."/>
            <person name="Stasiewicz M.J."/>
            <person name="Burrell A."/>
            <person name="Roof S."/>
            <person name="Strawn L."/>
            <person name="Fortes E.D."/>
            <person name="Nightingale K.K."/>
            <person name="Kephart D."/>
            <person name="Wiedmann M."/>
        </authorList>
    </citation>
    <scope>NUCLEOTIDE SEQUENCE [LARGE SCALE GENOMIC DNA]</scope>
    <source>
        <strain evidence="1 2">FSL S10-1187</strain>
    </source>
</reference>
<dbReference type="EMBL" id="AODF01000034">
    <property type="protein sequence ID" value="EUJ26928.1"/>
    <property type="molecule type" value="Genomic_DNA"/>
</dbReference>
<proteinExistence type="predicted"/>
<evidence type="ECO:0000313" key="2">
    <source>
        <dbReference type="Proteomes" id="UP000019249"/>
    </source>
</evidence>
<name>A0ABN0RC88_9LIST</name>
<gene>
    <name evidence="1" type="ORF">MFLO_13690</name>
</gene>